<dbReference type="GO" id="GO:0000139">
    <property type="term" value="C:Golgi membrane"/>
    <property type="evidence" value="ECO:0007669"/>
    <property type="project" value="UniProtKB-SubCell"/>
</dbReference>
<evidence type="ECO:0000259" key="7">
    <source>
        <dbReference type="Pfam" id="PF03016"/>
    </source>
</evidence>
<comment type="similarity">
    <text evidence="2">Belongs to the glycosyltransferase 47 family.</text>
</comment>
<protein>
    <submittedName>
        <fullName evidence="9">Probable xyloglucan galactosyltransferase GT17</fullName>
    </submittedName>
</protein>
<organism evidence="8 9">
    <name type="scientific">Prunus avium</name>
    <name type="common">Cherry</name>
    <name type="synonym">Cerasus avium</name>
    <dbReference type="NCBI Taxonomy" id="42229"/>
    <lineage>
        <taxon>Eukaryota</taxon>
        <taxon>Viridiplantae</taxon>
        <taxon>Streptophyta</taxon>
        <taxon>Embryophyta</taxon>
        <taxon>Tracheophyta</taxon>
        <taxon>Spermatophyta</taxon>
        <taxon>Magnoliopsida</taxon>
        <taxon>eudicotyledons</taxon>
        <taxon>Gunneridae</taxon>
        <taxon>Pentapetalae</taxon>
        <taxon>rosids</taxon>
        <taxon>fabids</taxon>
        <taxon>Rosales</taxon>
        <taxon>Rosaceae</taxon>
        <taxon>Amygdaloideae</taxon>
        <taxon>Amygdaleae</taxon>
        <taxon>Prunus</taxon>
    </lineage>
</organism>
<dbReference type="Proteomes" id="UP000515124">
    <property type="component" value="Unplaced"/>
</dbReference>
<feature type="transmembrane region" description="Helical" evidence="6">
    <location>
        <begin position="15"/>
        <end position="33"/>
    </location>
</feature>
<keyword evidence="4" id="KW-0735">Signal-anchor</keyword>
<feature type="domain" description="Exostosin GT47" evidence="7">
    <location>
        <begin position="70"/>
        <end position="389"/>
    </location>
</feature>
<dbReference type="Pfam" id="PF03016">
    <property type="entry name" value="Exostosin_GT47"/>
    <property type="match status" value="1"/>
</dbReference>
<keyword evidence="3 9" id="KW-0328">Glycosyltransferase</keyword>
<evidence type="ECO:0000256" key="2">
    <source>
        <dbReference type="ARBA" id="ARBA00010271"/>
    </source>
</evidence>
<proteinExistence type="inferred from homology"/>
<dbReference type="InterPro" id="IPR004263">
    <property type="entry name" value="Exostosin"/>
</dbReference>
<dbReference type="PANTHER" id="PTHR11062">
    <property type="entry name" value="EXOSTOSIN HEPARAN SULFATE GLYCOSYLTRANSFERASE -RELATED"/>
    <property type="match status" value="1"/>
</dbReference>
<evidence type="ECO:0000256" key="4">
    <source>
        <dbReference type="ARBA" id="ARBA00022968"/>
    </source>
</evidence>
<dbReference type="AlphaFoldDB" id="A0A6P5U5B0"/>
<evidence type="ECO:0000256" key="1">
    <source>
        <dbReference type="ARBA" id="ARBA00004323"/>
    </source>
</evidence>
<sequence length="453" mass="51751">MFSEKQRPPSLTRRGGFLVLFVSAAWLVFWYPFTDINVIQQQQHEHPLLNKTQHDSEVNESPSAAATCDKNMSVYVYPLPAKFNLGLLRHCHNLNVHTDMCPHVANSGLGQPISSGGWFATNQFTTEMIFHARVENHPCRTWDPALASLFYVPYYGGFHVSNKFRERNLTARDELDVSLVDFIQAQPWWNKHNGKDHFVALGRVVRDFIRKPNDRDYGAGRLLNLPAVKNMSVLIIERHPWQGKNQYGIPYPSYFHPSTSQEMAWWQNKMRKVRRPYLFSFIGAPRRKAAIRNEFIRQCGESTRCKLLNCRTPDGHSKCGEPSEVLKVMTESRFCLQAPGDSFTRRSTFDSVLAGCIPVFFSPHSAYTQYGWYLPGERSSYSVFIDQKSKASERIEEELMKISSKKVKMMREKLLGLIPSLTYAHPNATNSGIGDAVDVALVSLAKQVNKIIN</sequence>
<keyword evidence="3 9" id="KW-0808">Transferase</keyword>
<gene>
    <name evidence="9" type="primary">LOC110774241</name>
</gene>
<comment type="subcellular location">
    <subcellularLocation>
        <location evidence="1">Golgi apparatus membrane</location>
        <topology evidence="1">Single-pass type II membrane protein</topology>
    </subcellularLocation>
</comment>
<evidence type="ECO:0000313" key="8">
    <source>
        <dbReference type="Proteomes" id="UP000515124"/>
    </source>
</evidence>
<dbReference type="GeneID" id="110774241"/>
<keyword evidence="5" id="KW-0333">Golgi apparatus</keyword>
<name>A0A6P5U5B0_PRUAV</name>
<keyword evidence="6" id="KW-0472">Membrane</keyword>
<dbReference type="InterPro" id="IPR040911">
    <property type="entry name" value="Exostosin_GT47"/>
</dbReference>
<keyword evidence="8" id="KW-1185">Reference proteome</keyword>
<dbReference type="GO" id="GO:0016757">
    <property type="term" value="F:glycosyltransferase activity"/>
    <property type="evidence" value="ECO:0007669"/>
    <property type="project" value="UniProtKB-KW"/>
</dbReference>
<accession>A0A6P5U5B0</accession>
<dbReference type="RefSeq" id="XP_021834472.1">
    <property type="nucleotide sequence ID" value="XM_021978780.1"/>
</dbReference>
<reference evidence="9" key="1">
    <citation type="submission" date="2025-08" db="UniProtKB">
        <authorList>
            <consortium name="RefSeq"/>
        </authorList>
    </citation>
    <scope>IDENTIFICATION</scope>
</reference>
<evidence type="ECO:0000256" key="3">
    <source>
        <dbReference type="ARBA" id="ARBA00022676"/>
    </source>
</evidence>
<evidence type="ECO:0000256" key="5">
    <source>
        <dbReference type="ARBA" id="ARBA00023034"/>
    </source>
</evidence>
<evidence type="ECO:0000256" key="6">
    <source>
        <dbReference type="SAM" id="Phobius"/>
    </source>
</evidence>
<keyword evidence="6" id="KW-1133">Transmembrane helix</keyword>
<evidence type="ECO:0000313" key="9">
    <source>
        <dbReference type="RefSeq" id="XP_021834472.1"/>
    </source>
</evidence>
<dbReference type="PANTHER" id="PTHR11062:SF255">
    <property type="entry name" value="XYLOGLUCAN GALACTOSYLTRANSFERASE GT17-RELATED"/>
    <property type="match status" value="1"/>
</dbReference>
<dbReference type="KEGG" id="pavi:110774241"/>
<keyword evidence="6" id="KW-0812">Transmembrane</keyword>